<evidence type="ECO:0000313" key="2">
    <source>
        <dbReference type="Proteomes" id="UP001142489"/>
    </source>
</evidence>
<sequence length="109" mass="12351">MDHIPKSLNALKNQDEASLCIMESQLKPSYAAQFETALFCTPLEKVMAGHKKNLVHGLIEETQYMYQHCELILLKQCGPLHKPKKQREHAEKIAVSDIFSAKGGYLKLI</sequence>
<protein>
    <submittedName>
        <fullName evidence="1">Uncharacterized protein</fullName>
    </submittedName>
</protein>
<gene>
    <name evidence="1" type="ORF">JRQ81_001464</name>
</gene>
<dbReference type="Proteomes" id="UP001142489">
    <property type="component" value="Unassembled WGS sequence"/>
</dbReference>
<dbReference type="OrthoDB" id="10268011at2759"/>
<evidence type="ECO:0000313" key="1">
    <source>
        <dbReference type="EMBL" id="KAJ7345514.1"/>
    </source>
</evidence>
<comment type="caution">
    <text evidence="1">The sequence shown here is derived from an EMBL/GenBank/DDBJ whole genome shotgun (WGS) entry which is preliminary data.</text>
</comment>
<dbReference type="EMBL" id="JAPFRF010000001">
    <property type="protein sequence ID" value="KAJ7345514.1"/>
    <property type="molecule type" value="Genomic_DNA"/>
</dbReference>
<proteinExistence type="predicted"/>
<reference evidence="1" key="1">
    <citation type="journal article" date="2023" name="DNA Res.">
        <title>Chromosome-level genome assembly of Phrynocephalus forsythii using third-generation DNA sequencing and Hi-C analysis.</title>
        <authorList>
            <person name="Qi Y."/>
            <person name="Zhao W."/>
            <person name="Zhao Y."/>
            <person name="Niu C."/>
            <person name="Cao S."/>
            <person name="Zhang Y."/>
        </authorList>
    </citation>
    <scope>NUCLEOTIDE SEQUENCE</scope>
    <source>
        <tissue evidence="1">Muscle</tissue>
    </source>
</reference>
<organism evidence="1 2">
    <name type="scientific">Phrynocephalus forsythii</name>
    <dbReference type="NCBI Taxonomy" id="171643"/>
    <lineage>
        <taxon>Eukaryota</taxon>
        <taxon>Metazoa</taxon>
        <taxon>Chordata</taxon>
        <taxon>Craniata</taxon>
        <taxon>Vertebrata</taxon>
        <taxon>Euteleostomi</taxon>
        <taxon>Lepidosauria</taxon>
        <taxon>Squamata</taxon>
        <taxon>Bifurcata</taxon>
        <taxon>Unidentata</taxon>
        <taxon>Episquamata</taxon>
        <taxon>Toxicofera</taxon>
        <taxon>Iguania</taxon>
        <taxon>Acrodonta</taxon>
        <taxon>Agamidae</taxon>
        <taxon>Agaminae</taxon>
        <taxon>Phrynocephalus</taxon>
    </lineage>
</organism>
<keyword evidence="2" id="KW-1185">Reference proteome</keyword>
<name>A0A9Q0Y780_9SAUR</name>
<accession>A0A9Q0Y780</accession>
<dbReference type="AlphaFoldDB" id="A0A9Q0Y780"/>